<dbReference type="EMBL" id="KJ477685">
    <property type="protein sequence ID" value="AHY83730.1"/>
    <property type="molecule type" value="Genomic_DNA"/>
</dbReference>
<evidence type="ECO:0000313" key="7">
    <source>
        <dbReference type="EMBL" id="AHY83730.1"/>
    </source>
</evidence>
<reference evidence="5 9" key="1">
    <citation type="journal article" date="2010" name="Virol. J.">
        <title>Genomes of the T4-related bacteriophages as windows on microbial genome evolution.</title>
        <authorList>
            <person name="Petrov V.M."/>
            <person name="Ratnayaka S."/>
            <person name="Nolan J.M."/>
            <person name="Miller E.S."/>
            <person name="Karam J.D."/>
        </authorList>
    </citation>
    <scope>NUCLEOTIDE SEQUENCE [LARGE SCALE GENOMIC DNA]</scope>
    <source>
        <strain evidence="9">T4T</strain>
    </source>
</reference>
<evidence type="ECO:0000313" key="6">
    <source>
        <dbReference type="EMBL" id="AHY83533.1"/>
    </source>
</evidence>
<evidence type="ECO:0000256" key="2">
    <source>
        <dbReference type="ARBA" id="ARBA00022759"/>
    </source>
</evidence>
<dbReference type="Proteomes" id="UP000185269">
    <property type="component" value="Genome"/>
</dbReference>
<keyword evidence="1" id="KW-0540">Nuclease</keyword>
<dbReference type="Proteomes" id="UP000001092">
    <property type="component" value="Segment"/>
</dbReference>
<evidence type="ECO:0000313" key="8">
    <source>
        <dbReference type="EMBL" id="AHY83921.1"/>
    </source>
</evidence>
<gene>
    <name evidence="8" type="primary">I-TevII</name>
    <name evidence="7" type="ORF">T4147_077</name>
    <name evidence="8" type="ORF">T4GT7_077</name>
    <name evidence="5" type="ORF">T4Tp080</name>
    <name evidence="6" type="ORF">T4wild_077</name>
</gene>
<accession>A0A023ZVW0</accession>
<dbReference type="EMBL" id="HM137666">
    <property type="protein sequence ID" value="ADJ39797.1"/>
    <property type="molecule type" value="Genomic_DNA"/>
</dbReference>
<dbReference type="GO" id="GO:0016787">
    <property type="term" value="F:hydrolase activity"/>
    <property type="evidence" value="ECO:0007669"/>
    <property type="project" value="UniProtKB-KW"/>
</dbReference>
<name>A0A023ZVW0_BPT4</name>
<accession>D9IEB1</accession>
<dbReference type="OrthoDB" id="31081at10239"/>
<evidence type="ECO:0000259" key="4">
    <source>
        <dbReference type="PROSITE" id="PS50164"/>
    </source>
</evidence>
<organism evidence="8 10">
    <name type="scientific">Enterobacteria phage T4</name>
    <name type="common">Bacteriophage T4</name>
    <dbReference type="NCBI Taxonomy" id="10665"/>
    <lineage>
        <taxon>Viruses</taxon>
        <taxon>Duplodnaviria</taxon>
        <taxon>Heunggongvirae</taxon>
        <taxon>Uroviricota</taxon>
        <taxon>Caudoviricetes</taxon>
        <taxon>Pantevenvirales</taxon>
        <taxon>Straboviridae</taxon>
        <taxon>Tevenvirinae</taxon>
        <taxon>Tequatrovirus</taxon>
    </lineage>
</organism>
<dbReference type="GO" id="GO:0003677">
    <property type="term" value="F:DNA binding"/>
    <property type="evidence" value="ECO:0007669"/>
    <property type="project" value="InterPro"/>
</dbReference>
<dbReference type="SMART" id="SM00465">
    <property type="entry name" value="GIYc"/>
    <property type="match status" value="1"/>
</dbReference>
<evidence type="ECO:0000256" key="1">
    <source>
        <dbReference type="ARBA" id="ARBA00022722"/>
    </source>
</evidence>
<keyword evidence="3" id="KW-0378">Hydrolase</keyword>
<dbReference type="RefSeq" id="NP_049691.2">
    <property type="nucleotide sequence ID" value="NC_000866.4"/>
</dbReference>
<dbReference type="SMR" id="A0A023ZVW0"/>
<dbReference type="SMART" id="SM00496">
    <property type="entry name" value="IENR2"/>
    <property type="match status" value="2"/>
</dbReference>
<dbReference type="GeneID" id="1258800"/>
<dbReference type="EMBL" id="KJ477686">
    <property type="protein sequence ID" value="AHY83921.1"/>
    <property type="molecule type" value="Genomic_DNA"/>
</dbReference>
<feature type="domain" description="GIY-YIG" evidence="4">
    <location>
        <begin position="14"/>
        <end position="96"/>
    </location>
</feature>
<organismHost>
    <name type="scientific">Escherichia coli</name>
    <dbReference type="NCBI Taxonomy" id="562"/>
</organismHost>
<protein>
    <submittedName>
        <fullName evidence="8">Homing endonuclease</fullName>
    </submittedName>
</protein>
<dbReference type="GO" id="GO:0004519">
    <property type="term" value="F:endonuclease activity"/>
    <property type="evidence" value="ECO:0007669"/>
    <property type="project" value="UniProtKB-KW"/>
</dbReference>
<sequence length="258" mass="30389">MKWKLRKSLKIANSVAFTYMVRFPDKSFYIGFKKFKTIYGKDTNWKEYNSSSKLVKEKLKDYKAKWIILQVFDSYESALKHEEMLIRKYFNNEFILNKSIGGYKFNKYPDSEEHKQKLSNAHKGKILSLKHKDKIREKLIEHYKNNSRSEAHVKNNIGSRTAKKTVSIALKSGNKFRSFKSAAKFLKCSEEQVSNHPNVIDIKITIHPVPEYVKINDNIYKSFVDAAKDLKLHPSRIKDLCLDDNYPNYIVSYKRVEK</sequence>
<dbReference type="SMART" id="SM00497">
    <property type="entry name" value="IENR1"/>
    <property type="match status" value="1"/>
</dbReference>
<dbReference type="EMBL" id="KJ477684">
    <property type="protein sequence ID" value="AHY83533.1"/>
    <property type="molecule type" value="Genomic_DNA"/>
</dbReference>
<dbReference type="InterPro" id="IPR003611">
    <property type="entry name" value="NUMOD3"/>
</dbReference>
<dbReference type="Proteomes" id="UP000185271">
    <property type="component" value="Genome"/>
</dbReference>
<dbReference type="InterPro" id="IPR003647">
    <property type="entry name" value="Intron_nuc_1_rpt"/>
</dbReference>
<evidence type="ECO:0000313" key="9">
    <source>
        <dbReference type="Proteomes" id="UP000001092"/>
    </source>
</evidence>
<evidence type="ECO:0000313" key="10">
    <source>
        <dbReference type="Proteomes" id="UP000185269"/>
    </source>
</evidence>
<evidence type="ECO:0000313" key="5">
    <source>
        <dbReference type="EMBL" id="ADJ39797.1"/>
    </source>
</evidence>
<dbReference type="PROSITE" id="PS50164">
    <property type="entry name" value="GIY_YIG"/>
    <property type="match status" value="1"/>
</dbReference>
<evidence type="ECO:0000313" key="11">
    <source>
        <dbReference type="Proteomes" id="UP000185270"/>
    </source>
</evidence>
<reference evidence="10 11" key="2">
    <citation type="journal article" date="2015" name="MBio">
        <title>Covalent Modification of Bacteriophage T4 DNA Inhibits CRISPR-Cas9.</title>
        <authorList>
            <person name="Bryson A.L."/>
            <person name="Hwang Y."/>
            <person name="Sherrill-Mix S."/>
            <person name="Wu G.D."/>
            <person name="Lewis J.D."/>
            <person name="Black L."/>
            <person name="Clark T.A."/>
            <person name="Bushman F.D."/>
        </authorList>
    </citation>
    <scope>NUCLEOTIDE SEQUENCE [LARGE SCALE GENOMIC DNA]</scope>
    <source>
        <strain evidence="7">147</strain>
        <strain evidence="8">GT7</strain>
        <strain evidence="6">Wild</strain>
    </source>
</reference>
<dbReference type="KEGG" id="vg:1258800"/>
<evidence type="ECO:0000256" key="3">
    <source>
        <dbReference type="ARBA" id="ARBA00022801"/>
    </source>
</evidence>
<dbReference type="InterPro" id="IPR000305">
    <property type="entry name" value="GIY-YIG_endonuc"/>
</dbReference>
<proteinExistence type="predicted"/>
<dbReference type="Proteomes" id="UP000185270">
    <property type="component" value="Segment"/>
</dbReference>
<keyword evidence="2 8" id="KW-0255">Endonuclease</keyword>